<organism evidence="1 2">
    <name type="scientific">Microbacterium dauci</name>
    <dbReference type="NCBI Taxonomy" id="3048008"/>
    <lineage>
        <taxon>Bacteria</taxon>
        <taxon>Bacillati</taxon>
        <taxon>Actinomycetota</taxon>
        <taxon>Actinomycetes</taxon>
        <taxon>Micrococcales</taxon>
        <taxon>Microbacteriaceae</taxon>
        <taxon>Microbacterium</taxon>
    </lineage>
</organism>
<comment type="caution">
    <text evidence="1">The sequence shown here is derived from an EMBL/GenBank/DDBJ whole genome shotgun (WGS) entry which is preliminary data.</text>
</comment>
<dbReference type="EMBL" id="JASJND010000006">
    <property type="protein sequence ID" value="MDJ1114603.1"/>
    <property type="molecule type" value="Genomic_DNA"/>
</dbReference>
<reference evidence="1 2" key="1">
    <citation type="submission" date="2023-05" db="EMBL/GenBank/DDBJ databases">
        <title>Microbacterium dauci sp.nov., Isolated from Carrot Rhizosphere Soil.</title>
        <authorList>
            <person name="Xiao Z."/>
            <person name="Zheng J."/>
        </authorList>
    </citation>
    <scope>NUCLEOTIDE SEQUENCE [LARGE SCALE GENOMIC DNA]</scope>
    <source>
        <strain evidence="1 2">LX3-4</strain>
    </source>
</reference>
<sequence>MTDVADRYDGKPLLRFLDAYVLDALGALDEKTAALAVAMKDKTAAALGVEGDTWQEVIERAMAMPPGAREQLQALWEQHVVLVTEAGQTPDVVAFAHATVDATFLGAGPAQR</sequence>
<dbReference type="Proteomes" id="UP001321481">
    <property type="component" value="Unassembled WGS sequence"/>
</dbReference>
<proteinExistence type="predicted"/>
<name>A0ABT6ZEM9_9MICO</name>
<evidence type="ECO:0000313" key="1">
    <source>
        <dbReference type="EMBL" id="MDJ1114603.1"/>
    </source>
</evidence>
<protein>
    <submittedName>
        <fullName evidence="1">Uncharacterized protein</fullName>
    </submittedName>
</protein>
<gene>
    <name evidence="1" type="ORF">QNI14_09065</name>
</gene>
<accession>A0ABT6ZEM9</accession>
<evidence type="ECO:0000313" key="2">
    <source>
        <dbReference type="Proteomes" id="UP001321481"/>
    </source>
</evidence>
<dbReference type="RefSeq" id="WP_283716262.1">
    <property type="nucleotide sequence ID" value="NZ_JASJND010000006.1"/>
</dbReference>
<keyword evidence="2" id="KW-1185">Reference proteome</keyword>